<dbReference type="Gene3D" id="3.90.70.10">
    <property type="entry name" value="Cysteine proteinases"/>
    <property type="match status" value="1"/>
</dbReference>
<feature type="domain" description="N-acetyltransferase" evidence="3">
    <location>
        <begin position="9"/>
        <end position="155"/>
    </location>
</feature>
<keyword evidence="2" id="KW-0012">Acyltransferase</keyword>
<dbReference type="Pfam" id="PF00583">
    <property type="entry name" value="Acetyltransf_1"/>
    <property type="match status" value="1"/>
</dbReference>
<sequence>MPSSDSPTFQIRPACPADVPALHTLEQACFSSDRLSRRRLRHWVAADNRVFLVAERAGQLLGYVLVLLRRGTRLARLYSLAVSPAGRGQGIGGALLSAAEEESSHSGRLFMRLEVAEDNHDAIALYQRQGYRTFGSYPNYYEDDANALRMQKRIRYRPENLHRLQVPWYGQTTDFTCGPAAAMMAMAALRPDYRPSVSEELALWREATTIFMTSGTGGCHPIGLALAMRARGFHCTVYLNQGTPLFAHGVRSESKKKVIRQVDADFRRSARERDIPVIEEDFTQDQLQQWLEQGALALLLISTYRLDGRKVPHWVTLTGIDDECLYVHDPDYDDEQNPLDSQYLPIAREDFARMSLFGRERLRTAVVVRKSPANGA</sequence>
<evidence type="ECO:0000259" key="3">
    <source>
        <dbReference type="PROSITE" id="PS51186"/>
    </source>
</evidence>
<keyword evidence="5" id="KW-1185">Reference proteome</keyword>
<dbReference type="InterPro" id="IPR021770">
    <property type="entry name" value="DUF3335"/>
</dbReference>
<dbReference type="Gene3D" id="3.40.630.30">
    <property type="match status" value="1"/>
</dbReference>
<organism evidence="4 5">
    <name type="scientific">Microbulbifer rhizosphaerae</name>
    <dbReference type="NCBI Taxonomy" id="1562603"/>
    <lineage>
        <taxon>Bacteria</taxon>
        <taxon>Pseudomonadati</taxon>
        <taxon>Pseudomonadota</taxon>
        <taxon>Gammaproteobacteria</taxon>
        <taxon>Cellvibrionales</taxon>
        <taxon>Microbulbiferaceae</taxon>
        <taxon>Microbulbifer</taxon>
    </lineage>
</organism>
<dbReference type="RefSeq" id="WP_183462493.1">
    <property type="nucleotide sequence ID" value="NZ_JACHWZ010000021.1"/>
</dbReference>
<dbReference type="InterPro" id="IPR000182">
    <property type="entry name" value="GNAT_dom"/>
</dbReference>
<gene>
    <name evidence="4" type="ORF">FHS09_003692</name>
</gene>
<dbReference type="InterPro" id="IPR050832">
    <property type="entry name" value="Bact_Acetyltransf"/>
</dbReference>
<keyword evidence="4" id="KW-0687">Ribonucleoprotein</keyword>
<comment type="caution">
    <text evidence="4">The sequence shown here is derived from an EMBL/GenBank/DDBJ whole genome shotgun (WGS) entry which is preliminary data.</text>
</comment>
<dbReference type="PANTHER" id="PTHR43877">
    <property type="entry name" value="AMINOALKYLPHOSPHONATE N-ACETYLTRANSFERASE-RELATED-RELATED"/>
    <property type="match status" value="1"/>
</dbReference>
<keyword evidence="1" id="KW-0808">Transferase</keyword>
<dbReference type="GO" id="GO:0016747">
    <property type="term" value="F:acyltransferase activity, transferring groups other than amino-acyl groups"/>
    <property type="evidence" value="ECO:0007669"/>
    <property type="project" value="InterPro"/>
</dbReference>
<dbReference type="AlphaFoldDB" id="A0A7W4WFI2"/>
<dbReference type="Proteomes" id="UP000535937">
    <property type="component" value="Unassembled WGS sequence"/>
</dbReference>
<keyword evidence="4" id="KW-0689">Ribosomal protein</keyword>
<dbReference type="GO" id="GO:0005840">
    <property type="term" value="C:ribosome"/>
    <property type="evidence" value="ECO:0007669"/>
    <property type="project" value="UniProtKB-KW"/>
</dbReference>
<reference evidence="4 5" key="1">
    <citation type="submission" date="2020-08" db="EMBL/GenBank/DDBJ databases">
        <title>Genomic Encyclopedia of Type Strains, Phase III (KMG-III): the genomes of soil and plant-associated and newly described type strains.</title>
        <authorList>
            <person name="Whitman W."/>
        </authorList>
    </citation>
    <scope>NUCLEOTIDE SEQUENCE [LARGE SCALE GENOMIC DNA]</scope>
    <source>
        <strain evidence="4 5">CECT 8799</strain>
    </source>
</reference>
<dbReference type="InterPro" id="IPR016181">
    <property type="entry name" value="Acyl_CoA_acyltransferase"/>
</dbReference>
<dbReference type="Pfam" id="PF11814">
    <property type="entry name" value="DUF3335"/>
    <property type="match status" value="1"/>
</dbReference>
<evidence type="ECO:0000313" key="5">
    <source>
        <dbReference type="Proteomes" id="UP000535937"/>
    </source>
</evidence>
<dbReference type="SUPFAM" id="SSF55729">
    <property type="entry name" value="Acyl-CoA N-acyltransferases (Nat)"/>
    <property type="match status" value="1"/>
</dbReference>
<protein>
    <submittedName>
        <fullName evidence="4">Ribosomal protein S18 acetylase RimI-like enzyme</fullName>
    </submittedName>
</protein>
<proteinExistence type="predicted"/>
<evidence type="ECO:0000256" key="1">
    <source>
        <dbReference type="ARBA" id="ARBA00022679"/>
    </source>
</evidence>
<dbReference type="PROSITE" id="PS51186">
    <property type="entry name" value="GNAT"/>
    <property type="match status" value="1"/>
</dbReference>
<dbReference type="EMBL" id="JACHWZ010000021">
    <property type="protein sequence ID" value="MBB3062842.1"/>
    <property type="molecule type" value="Genomic_DNA"/>
</dbReference>
<name>A0A7W4WFI2_9GAMM</name>
<accession>A0A7W4WFI2</accession>
<evidence type="ECO:0000313" key="4">
    <source>
        <dbReference type="EMBL" id="MBB3062842.1"/>
    </source>
</evidence>
<dbReference type="CDD" id="cd04301">
    <property type="entry name" value="NAT_SF"/>
    <property type="match status" value="1"/>
</dbReference>
<evidence type="ECO:0000256" key="2">
    <source>
        <dbReference type="ARBA" id="ARBA00023315"/>
    </source>
</evidence>